<comment type="caution">
    <text evidence="2">The sequence shown here is derived from an EMBL/GenBank/DDBJ whole genome shotgun (WGS) entry which is preliminary data.</text>
</comment>
<dbReference type="SUPFAM" id="SSF55729">
    <property type="entry name" value="Acyl-CoA N-acyltransferases (Nat)"/>
    <property type="match status" value="1"/>
</dbReference>
<accession>A0A2T6CGR3</accession>
<name>A0A2T6CGR3_9RHOB</name>
<proteinExistence type="predicted"/>
<protein>
    <submittedName>
        <fullName evidence="2">RimJ/RimL family protein N-acetyltransferase</fullName>
    </submittedName>
</protein>
<feature type="domain" description="N-acetyltransferase" evidence="1">
    <location>
        <begin position="48"/>
        <end position="190"/>
    </location>
</feature>
<gene>
    <name evidence="2" type="ORF">C8N31_103158</name>
</gene>
<dbReference type="PANTHER" id="PTHR43792:SF1">
    <property type="entry name" value="N-ACETYLTRANSFERASE DOMAIN-CONTAINING PROTEIN"/>
    <property type="match status" value="1"/>
</dbReference>
<dbReference type="InterPro" id="IPR016181">
    <property type="entry name" value="Acyl_CoA_acyltransferase"/>
</dbReference>
<dbReference type="InterPro" id="IPR051531">
    <property type="entry name" value="N-acetyltransferase"/>
</dbReference>
<dbReference type="Pfam" id="PF13302">
    <property type="entry name" value="Acetyltransf_3"/>
    <property type="match status" value="1"/>
</dbReference>
<keyword evidence="2" id="KW-0808">Transferase</keyword>
<dbReference type="PANTHER" id="PTHR43792">
    <property type="entry name" value="GNAT FAMILY, PUTATIVE (AFU_ORTHOLOGUE AFUA_3G00765)-RELATED-RELATED"/>
    <property type="match status" value="1"/>
</dbReference>
<evidence type="ECO:0000313" key="3">
    <source>
        <dbReference type="Proteomes" id="UP000244092"/>
    </source>
</evidence>
<dbReference type="GO" id="GO:0016747">
    <property type="term" value="F:acyltransferase activity, transferring groups other than amino-acyl groups"/>
    <property type="evidence" value="ECO:0007669"/>
    <property type="project" value="InterPro"/>
</dbReference>
<organism evidence="2 3">
    <name type="scientific">Sulfitobacter mediterraneus</name>
    <dbReference type="NCBI Taxonomy" id="83219"/>
    <lineage>
        <taxon>Bacteria</taxon>
        <taxon>Pseudomonadati</taxon>
        <taxon>Pseudomonadota</taxon>
        <taxon>Alphaproteobacteria</taxon>
        <taxon>Rhodobacterales</taxon>
        <taxon>Roseobacteraceae</taxon>
        <taxon>Sulfitobacter</taxon>
    </lineage>
</organism>
<dbReference type="Proteomes" id="UP000244092">
    <property type="component" value="Unassembled WGS sequence"/>
</dbReference>
<evidence type="ECO:0000313" key="2">
    <source>
        <dbReference type="EMBL" id="PTX74681.1"/>
    </source>
</evidence>
<reference evidence="2 3" key="1">
    <citation type="submission" date="2018-04" db="EMBL/GenBank/DDBJ databases">
        <title>Genomic Encyclopedia of Archaeal and Bacterial Type Strains, Phase II (KMG-II): from individual species to whole genera.</title>
        <authorList>
            <person name="Goeker M."/>
        </authorList>
    </citation>
    <scope>NUCLEOTIDE SEQUENCE [LARGE SCALE GENOMIC DNA]</scope>
    <source>
        <strain evidence="2 3">DSM 12244</strain>
    </source>
</reference>
<dbReference type="InterPro" id="IPR000182">
    <property type="entry name" value="GNAT_dom"/>
</dbReference>
<dbReference type="AlphaFoldDB" id="A0A2T6CGR3"/>
<dbReference type="Gene3D" id="3.40.630.30">
    <property type="match status" value="1"/>
</dbReference>
<dbReference type="EMBL" id="QBKU01000003">
    <property type="protein sequence ID" value="PTX74681.1"/>
    <property type="molecule type" value="Genomic_DNA"/>
</dbReference>
<evidence type="ECO:0000259" key="1">
    <source>
        <dbReference type="Pfam" id="PF13302"/>
    </source>
</evidence>
<sequence>MTPFFVGRGKAGLVLGFDPRKTEAKQQFTSEGNSPSMSRNIPTINTRRLTLRAMRAEDFGRFAEIWAMPEVVTHISGKPRPKSQSWDAFLRNAGHWQITGFGQWAIEVHRQHQMAGQTGFFFGSRGLGDDFDPFPEAGWVLEPGSQGQGLGLEAVQAAHDWFDRVIAGRTVCMITPDNSGSLRIAREVGYVPLREAEFGGDVVQLLTRKGPVG</sequence>